<name>A0A2W4RA98_9GAMM</name>
<comment type="similarity">
    <text evidence="1">Belongs to the 'phage' integrase family.</text>
</comment>
<dbReference type="InterPro" id="IPR053876">
    <property type="entry name" value="Phage_int_M"/>
</dbReference>
<dbReference type="InterPro" id="IPR025166">
    <property type="entry name" value="Integrase_DNA_bind_dom"/>
</dbReference>
<dbReference type="AlphaFoldDB" id="A0A2W4RA98"/>
<dbReference type="InterPro" id="IPR044068">
    <property type="entry name" value="CB"/>
</dbReference>
<dbReference type="Pfam" id="PF22022">
    <property type="entry name" value="Phage_int_M"/>
    <property type="match status" value="1"/>
</dbReference>
<evidence type="ECO:0000256" key="2">
    <source>
        <dbReference type="ARBA" id="ARBA00022908"/>
    </source>
</evidence>
<dbReference type="InterPro" id="IPR038488">
    <property type="entry name" value="Integrase_DNA-bd_sf"/>
</dbReference>
<dbReference type="GO" id="GO:0006310">
    <property type="term" value="P:DNA recombination"/>
    <property type="evidence" value="ECO:0007669"/>
    <property type="project" value="UniProtKB-KW"/>
</dbReference>
<dbReference type="InterPro" id="IPR002104">
    <property type="entry name" value="Integrase_catalytic"/>
</dbReference>
<reference evidence="8 9" key="1">
    <citation type="journal article" date="2018" name="Aquat. Microb. Ecol.">
        <title>Gammaproteobacterial methanotrophs dominate.</title>
        <authorList>
            <person name="Rissanen A.J."/>
            <person name="Saarenheimo J."/>
            <person name="Tiirola M."/>
            <person name="Peura S."/>
            <person name="Aalto S.L."/>
            <person name="Karvinen A."/>
            <person name="Nykanen H."/>
        </authorList>
    </citation>
    <scope>NUCLEOTIDE SEQUENCE [LARGE SCALE GENOMIC DNA]</scope>
    <source>
        <strain evidence="8">AMbin10</strain>
    </source>
</reference>
<dbReference type="SUPFAM" id="SSF56349">
    <property type="entry name" value="DNA breaking-rejoining enzymes"/>
    <property type="match status" value="1"/>
</dbReference>
<dbReference type="Proteomes" id="UP000249396">
    <property type="component" value="Unassembled WGS sequence"/>
</dbReference>
<dbReference type="InterPro" id="IPR013762">
    <property type="entry name" value="Integrase-like_cat_sf"/>
</dbReference>
<keyword evidence="2" id="KW-0229">DNA integration</keyword>
<dbReference type="InterPro" id="IPR050808">
    <property type="entry name" value="Phage_Integrase"/>
</dbReference>
<dbReference type="Pfam" id="PF13356">
    <property type="entry name" value="Arm-DNA-bind_3"/>
    <property type="match status" value="1"/>
</dbReference>
<dbReference type="PANTHER" id="PTHR30629">
    <property type="entry name" value="PROPHAGE INTEGRASE"/>
    <property type="match status" value="1"/>
</dbReference>
<dbReference type="GO" id="GO:0015074">
    <property type="term" value="P:DNA integration"/>
    <property type="evidence" value="ECO:0007669"/>
    <property type="project" value="UniProtKB-KW"/>
</dbReference>
<evidence type="ECO:0000313" key="9">
    <source>
        <dbReference type="Proteomes" id="UP000249396"/>
    </source>
</evidence>
<dbReference type="Gene3D" id="1.10.150.130">
    <property type="match status" value="1"/>
</dbReference>
<gene>
    <name evidence="8" type="ORF">DM484_10780</name>
</gene>
<dbReference type="InterPro" id="IPR011010">
    <property type="entry name" value="DNA_brk_join_enz"/>
</dbReference>
<evidence type="ECO:0000256" key="3">
    <source>
        <dbReference type="ARBA" id="ARBA00023125"/>
    </source>
</evidence>
<feature type="domain" description="Core-binding (CB)" evidence="7">
    <location>
        <begin position="91"/>
        <end position="172"/>
    </location>
</feature>
<comment type="caution">
    <text evidence="8">The sequence shown here is derived from an EMBL/GenBank/DDBJ whole genome shotgun (WGS) entry which is preliminary data.</text>
</comment>
<dbReference type="PROSITE" id="PS51898">
    <property type="entry name" value="TYR_RECOMBINASE"/>
    <property type="match status" value="1"/>
</dbReference>
<organism evidence="8 9">
    <name type="scientific">Candidatus Methylumidiphilus alinenensis</name>
    <dbReference type="NCBI Taxonomy" id="2202197"/>
    <lineage>
        <taxon>Bacteria</taxon>
        <taxon>Pseudomonadati</taxon>
        <taxon>Pseudomonadota</taxon>
        <taxon>Gammaproteobacteria</taxon>
        <taxon>Methylococcales</taxon>
        <taxon>Candidatus Methylumidiphilus</taxon>
    </lineage>
</organism>
<evidence type="ECO:0000256" key="5">
    <source>
        <dbReference type="PROSITE-ProRule" id="PRU01248"/>
    </source>
</evidence>
<dbReference type="Gene3D" id="1.10.443.10">
    <property type="entry name" value="Intergrase catalytic core"/>
    <property type="match status" value="1"/>
</dbReference>
<dbReference type="InterPro" id="IPR010998">
    <property type="entry name" value="Integrase_recombinase_N"/>
</dbReference>
<evidence type="ECO:0000256" key="1">
    <source>
        <dbReference type="ARBA" id="ARBA00008857"/>
    </source>
</evidence>
<evidence type="ECO:0000259" key="6">
    <source>
        <dbReference type="PROSITE" id="PS51898"/>
    </source>
</evidence>
<accession>A0A2W4RA98</accession>
<evidence type="ECO:0000256" key="4">
    <source>
        <dbReference type="ARBA" id="ARBA00023172"/>
    </source>
</evidence>
<dbReference type="CDD" id="cd00801">
    <property type="entry name" value="INT_P4_C"/>
    <property type="match status" value="1"/>
</dbReference>
<evidence type="ECO:0000313" key="8">
    <source>
        <dbReference type="EMBL" id="PZN79776.1"/>
    </source>
</evidence>
<dbReference type="Pfam" id="PF00589">
    <property type="entry name" value="Phage_integrase"/>
    <property type="match status" value="1"/>
</dbReference>
<keyword evidence="4" id="KW-0233">DNA recombination</keyword>
<dbReference type="EMBL" id="QJPH01000292">
    <property type="protein sequence ID" value="PZN79776.1"/>
    <property type="molecule type" value="Genomic_DNA"/>
</dbReference>
<proteinExistence type="inferred from homology"/>
<protein>
    <submittedName>
        <fullName evidence="8">Integrase</fullName>
    </submittedName>
</protein>
<dbReference type="Gene3D" id="3.30.160.390">
    <property type="entry name" value="Integrase, DNA-binding domain"/>
    <property type="match status" value="1"/>
</dbReference>
<feature type="domain" description="Tyr recombinase" evidence="6">
    <location>
        <begin position="203"/>
        <end position="374"/>
    </location>
</feature>
<evidence type="ECO:0000259" key="7">
    <source>
        <dbReference type="PROSITE" id="PS51900"/>
    </source>
</evidence>
<dbReference type="PANTHER" id="PTHR30629:SF2">
    <property type="entry name" value="PROPHAGE INTEGRASE INTS-RELATED"/>
    <property type="match status" value="1"/>
</dbReference>
<sequence>MGKKASPLTINSLRKKQGKHRVERSLYLNVRGESATWCFRYMLKGISHEIGLGSADVVDLANARHEVGKLRIQLHEGIDPLAERRKSTTSATFEAVAAELIESKRAAWRNAKHAQQWTNTLTQYAYPVLGKLHVKDIETEHVLKVLKPIWKEKHETATRLRQRIEAVLDAAAAKGLRDALNPARWKGHLDKLLSAIPKADRVQHHEAVPWQDMPAFMGELRQQEGIAALALEFIILTATRTSETLNAQWDEVNLDEGIWTIPKTRMKAKREHRVPLSLAAMEVLNKVPRIDGNPFIFPGRNDKPLSNMAAAMLLRRMSHEETTHGFRSSFRDWVSEATNFNPELSEMALAHTIGDETEAAYRRGDLMKKRQKLMQAWADYLGGLKKGADVIPIKRGAAK</sequence>
<dbReference type="GO" id="GO:0003677">
    <property type="term" value="F:DNA binding"/>
    <property type="evidence" value="ECO:0007669"/>
    <property type="project" value="UniProtKB-UniRule"/>
</dbReference>
<keyword evidence="3 5" id="KW-0238">DNA-binding</keyword>
<dbReference type="PROSITE" id="PS51900">
    <property type="entry name" value="CB"/>
    <property type="match status" value="1"/>
</dbReference>